<proteinExistence type="predicted"/>
<feature type="compositionally biased region" description="Polar residues" evidence="1">
    <location>
        <begin position="127"/>
        <end position="139"/>
    </location>
</feature>
<feature type="compositionally biased region" description="Polar residues" evidence="1">
    <location>
        <begin position="155"/>
        <end position="198"/>
    </location>
</feature>
<name>A0A1Q3ERK3_LENED</name>
<accession>A0A1Q3ERK3</accession>
<gene>
    <name evidence="2" type="ORF">LENED_012010</name>
</gene>
<evidence type="ECO:0000313" key="2">
    <source>
        <dbReference type="EMBL" id="GAW09813.1"/>
    </source>
</evidence>
<sequence length="198" mass="20618">MSDAGLTNGGHTPLNRPANSMASNQPVHSNNSTTAPRPDASAPPQNGFTVSGPPRFVFQLPHPDRMEHKPQQQYSYIGTSSNDENPAVKKVKGEDGHAKRQLLPNGAHTDGFETAAGSRNNKRKATENNLVVTSNSSNAPVAPSGSYSHPHKPLPSSNHPVAGSSSTAHLASLGSYSLPSTNHPVAGSSSNAHLTPGN</sequence>
<keyword evidence="3" id="KW-1185">Reference proteome</keyword>
<feature type="compositionally biased region" description="Polar residues" evidence="1">
    <location>
        <begin position="17"/>
        <end position="35"/>
    </location>
</feature>
<reference evidence="2 3" key="1">
    <citation type="submission" date="2016-08" db="EMBL/GenBank/DDBJ databases">
        <authorList>
            <consortium name="Lentinula edodes genome sequencing consortium"/>
            <person name="Sakamoto Y."/>
            <person name="Nakade K."/>
            <person name="Sato S."/>
            <person name="Yoshida Y."/>
            <person name="Miyazaki K."/>
            <person name="Natsume S."/>
            <person name="Konno N."/>
        </authorList>
    </citation>
    <scope>NUCLEOTIDE SEQUENCE [LARGE SCALE GENOMIC DNA]</scope>
    <source>
        <strain evidence="2 3">NBRC 111202</strain>
    </source>
</reference>
<dbReference type="AlphaFoldDB" id="A0A1Q3ERK3"/>
<dbReference type="EMBL" id="BDGU01001328">
    <property type="protein sequence ID" value="GAW09813.1"/>
    <property type="molecule type" value="Genomic_DNA"/>
</dbReference>
<feature type="compositionally biased region" description="Polar residues" evidence="1">
    <location>
        <begin position="71"/>
        <end position="84"/>
    </location>
</feature>
<evidence type="ECO:0000313" key="3">
    <source>
        <dbReference type="Proteomes" id="UP000188533"/>
    </source>
</evidence>
<protein>
    <submittedName>
        <fullName evidence="2">Uncharacterized protein</fullName>
    </submittedName>
</protein>
<reference evidence="2 3" key="2">
    <citation type="submission" date="2017-02" db="EMBL/GenBank/DDBJ databases">
        <title>A genome survey and senescence transcriptome analysis in Lentinula edodes.</title>
        <authorList>
            <person name="Sakamoto Y."/>
            <person name="Nakade K."/>
            <person name="Sato S."/>
            <person name="Yoshida Y."/>
            <person name="Miyazaki K."/>
            <person name="Natsume S."/>
            <person name="Konno N."/>
        </authorList>
    </citation>
    <scope>NUCLEOTIDE SEQUENCE [LARGE SCALE GENOMIC DNA]</scope>
    <source>
        <strain evidence="2 3">NBRC 111202</strain>
    </source>
</reference>
<evidence type="ECO:0000256" key="1">
    <source>
        <dbReference type="SAM" id="MobiDB-lite"/>
    </source>
</evidence>
<comment type="caution">
    <text evidence="2">The sequence shown here is derived from an EMBL/GenBank/DDBJ whole genome shotgun (WGS) entry which is preliminary data.</text>
</comment>
<dbReference type="Proteomes" id="UP000188533">
    <property type="component" value="Unassembled WGS sequence"/>
</dbReference>
<organism evidence="2 3">
    <name type="scientific">Lentinula edodes</name>
    <name type="common">Shiitake mushroom</name>
    <name type="synonym">Lentinus edodes</name>
    <dbReference type="NCBI Taxonomy" id="5353"/>
    <lineage>
        <taxon>Eukaryota</taxon>
        <taxon>Fungi</taxon>
        <taxon>Dikarya</taxon>
        <taxon>Basidiomycota</taxon>
        <taxon>Agaricomycotina</taxon>
        <taxon>Agaricomycetes</taxon>
        <taxon>Agaricomycetidae</taxon>
        <taxon>Agaricales</taxon>
        <taxon>Marasmiineae</taxon>
        <taxon>Omphalotaceae</taxon>
        <taxon>Lentinula</taxon>
    </lineage>
</organism>
<feature type="region of interest" description="Disordered" evidence="1">
    <location>
        <begin position="1"/>
        <end position="198"/>
    </location>
</feature>